<dbReference type="InterPro" id="IPR009014">
    <property type="entry name" value="Transketo_C/PFOR_II"/>
</dbReference>
<feature type="non-terminal residue" evidence="1">
    <location>
        <position position="1"/>
    </location>
</feature>
<reference evidence="1" key="1">
    <citation type="journal article" date="2014" name="Front. Microbiol.">
        <title>High frequency of phylogenetically diverse reductive dehalogenase-homologous genes in deep subseafloor sedimentary metagenomes.</title>
        <authorList>
            <person name="Kawai M."/>
            <person name="Futagami T."/>
            <person name="Toyoda A."/>
            <person name="Takaki Y."/>
            <person name="Nishi S."/>
            <person name="Hori S."/>
            <person name="Arai W."/>
            <person name="Tsubouchi T."/>
            <person name="Morono Y."/>
            <person name="Uchiyama I."/>
            <person name="Ito T."/>
            <person name="Fujiyama A."/>
            <person name="Inagaki F."/>
            <person name="Takami H."/>
        </authorList>
    </citation>
    <scope>NUCLEOTIDE SEQUENCE</scope>
    <source>
        <strain evidence="1">Expedition CK06-06</strain>
    </source>
</reference>
<name>X0ZPK9_9ZZZZ</name>
<protein>
    <submittedName>
        <fullName evidence="1">Uncharacterized protein</fullName>
    </submittedName>
</protein>
<dbReference type="EMBL" id="BARS01054597">
    <property type="protein sequence ID" value="GAG50141.1"/>
    <property type="molecule type" value="Genomic_DNA"/>
</dbReference>
<dbReference type="Gene3D" id="3.40.50.920">
    <property type="match status" value="1"/>
</dbReference>
<gene>
    <name evidence="1" type="ORF">S01H1_80795</name>
</gene>
<organism evidence="1">
    <name type="scientific">marine sediment metagenome</name>
    <dbReference type="NCBI Taxonomy" id="412755"/>
    <lineage>
        <taxon>unclassified sequences</taxon>
        <taxon>metagenomes</taxon>
        <taxon>ecological metagenomes</taxon>
    </lineage>
</organism>
<comment type="caution">
    <text evidence="1">The sequence shown here is derived from an EMBL/GenBank/DDBJ whole genome shotgun (WGS) entry which is preliminary data.</text>
</comment>
<evidence type="ECO:0000313" key="1">
    <source>
        <dbReference type="EMBL" id="GAG50141.1"/>
    </source>
</evidence>
<sequence length="72" mass="7821">AVIDRNLSLGREGIFCSELKAALSNSPVKQKIQGFLAGIGGTDVDEELIEKIVTDALARKTFTDGPIWMKED</sequence>
<dbReference type="AlphaFoldDB" id="X0ZPK9"/>
<proteinExistence type="predicted"/>
<accession>X0ZPK9</accession>